<feature type="coiled-coil region" evidence="3">
    <location>
        <begin position="150"/>
        <end position="191"/>
    </location>
</feature>
<keyword evidence="3" id="KW-0175">Coiled coil</keyword>
<dbReference type="EC" id="2.7.7.65" evidence="1"/>
<evidence type="ECO:0000256" key="2">
    <source>
        <dbReference type="ARBA" id="ARBA00034247"/>
    </source>
</evidence>
<reference evidence="5 6" key="1">
    <citation type="journal article" date="2020" name="Microorganisms">
        <title>Osmotic Adaptation and Compatible Solute Biosynthesis of Phototrophic Bacteria as Revealed from Genome Analyses.</title>
        <authorList>
            <person name="Imhoff J.F."/>
            <person name="Rahn T."/>
            <person name="Kunzel S."/>
            <person name="Keller A."/>
            <person name="Neulinger S.C."/>
        </authorList>
    </citation>
    <scope>NUCLEOTIDE SEQUENCE [LARGE SCALE GENOMIC DNA]</scope>
    <source>
        <strain evidence="5 6">DSM 6210</strain>
    </source>
</reference>
<protein>
    <recommendedName>
        <fullName evidence="1">diguanylate cyclase</fullName>
        <ecNumber evidence="1">2.7.7.65</ecNumber>
    </recommendedName>
</protein>
<dbReference type="RefSeq" id="WP_200239665.1">
    <property type="nucleotide sequence ID" value="NZ_NRRV01000043.1"/>
</dbReference>
<evidence type="ECO:0000313" key="6">
    <source>
        <dbReference type="Proteomes" id="UP000748752"/>
    </source>
</evidence>
<evidence type="ECO:0000313" key="5">
    <source>
        <dbReference type="EMBL" id="MBK1632253.1"/>
    </source>
</evidence>
<dbReference type="InterPro" id="IPR050469">
    <property type="entry name" value="Diguanylate_Cyclase"/>
</dbReference>
<dbReference type="CDD" id="cd01949">
    <property type="entry name" value="GGDEF"/>
    <property type="match status" value="1"/>
</dbReference>
<dbReference type="SMART" id="SM00267">
    <property type="entry name" value="GGDEF"/>
    <property type="match status" value="1"/>
</dbReference>
<gene>
    <name evidence="5" type="ORF">CKO31_16205</name>
</gene>
<comment type="catalytic activity">
    <reaction evidence="2">
        <text>2 GTP = 3',3'-c-di-GMP + 2 diphosphate</text>
        <dbReference type="Rhea" id="RHEA:24898"/>
        <dbReference type="ChEBI" id="CHEBI:33019"/>
        <dbReference type="ChEBI" id="CHEBI:37565"/>
        <dbReference type="ChEBI" id="CHEBI:58805"/>
        <dbReference type="EC" id="2.7.7.65"/>
    </reaction>
</comment>
<feature type="domain" description="GGDEF" evidence="4">
    <location>
        <begin position="218"/>
        <end position="348"/>
    </location>
</feature>
<dbReference type="PANTHER" id="PTHR45138:SF9">
    <property type="entry name" value="DIGUANYLATE CYCLASE DGCM-RELATED"/>
    <property type="match status" value="1"/>
</dbReference>
<dbReference type="NCBIfam" id="TIGR00254">
    <property type="entry name" value="GGDEF"/>
    <property type="match status" value="1"/>
</dbReference>
<keyword evidence="6" id="KW-1185">Reference proteome</keyword>
<evidence type="ECO:0000256" key="3">
    <source>
        <dbReference type="SAM" id="Coils"/>
    </source>
</evidence>
<dbReference type="SUPFAM" id="SSF55073">
    <property type="entry name" value="Nucleotide cyclase"/>
    <property type="match status" value="1"/>
</dbReference>
<proteinExistence type="predicted"/>
<accession>A0ABS1CK00</accession>
<sequence length="351" mass="37552">MSERERVDALSYGSVDDGLAGDASASRREGADYDMLAEAGLEAERIPSILRNLTAVVAAVMDLDGRCLDANRGFAYLLESDGPPPPSASIAPWFQQPGFGALLAATADGAAYAGNLSVGDGARFARTVRGEVWRRGGRLLLLAEHDIADLERLSAAVTQLNEQLAEAQRELVRANRRLRRDKEEIRRLMLADPLTGVANRRALDERFREVSADGKAAVGLGAVVADIDHFKSVNDTYGHAVGDKALVTFAAVMRANTRNDDLVARLGGEEFCVLLTQGDLDDAVAVAERIRAAFERTEIEGVDGRLSASFGVAYSRAGADGDDLLRAADAALYRAKAAGRNRVIIADTDQP</sequence>
<dbReference type="InterPro" id="IPR000160">
    <property type="entry name" value="GGDEF_dom"/>
</dbReference>
<evidence type="ECO:0000256" key="1">
    <source>
        <dbReference type="ARBA" id="ARBA00012528"/>
    </source>
</evidence>
<name>A0ABS1CK00_9GAMM</name>
<dbReference type="Pfam" id="PF00990">
    <property type="entry name" value="GGDEF"/>
    <property type="match status" value="1"/>
</dbReference>
<organism evidence="5 6">
    <name type="scientific">Thiohalocapsa halophila</name>
    <dbReference type="NCBI Taxonomy" id="69359"/>
    <lineage>
        <taxon>Bacteria</taxon>
        <taxon>Pseudomonadati</taxon>
        <taxon>Pseudomonadota</taxon>
        <taxon>Gammaproteobacteria</taxon>
        <taxon>Chromatiales</taxon>
        <taxon>Chromatiaceae</taxon>
        <taxon>Thiohalocapsa</taxon>
    </lineage>
</organism>
<evidence type="ECO:0000259" key="4">
    <source>
        <dbReference type="PROSITE" id="PS50887"/>
    </source>
</evidence>
<dbReference type="Gene3D" id="3.30.70.270">
    <property type="match status" value="1"/>
</dbReference>
<dbReference type="PROSITE" id="PS50887">
    <property type="entry name" value="GGDEF"/>
    <property type="match status" value="1"/>
</dbReference>
<dbReference type="PANTHER" id="PTHR45138">
    <property type="entry name" value="REGULATORY COMPONENTS OF SENSORY TRANSDUCTION SYSTEM"/>
    <property type="match status" value="1"/>
</dbReference>
<dbReference type="EMBL" id="NRRV01000043">
    <property type="protein sequence ID" value="MBK1632253.1"/>
    <property type="molecule type" value="Genomic_DNA"/>
</dbReference>
<dbReference type="InterPro" id="IPR029787">
    <property type="entry name" value="Nucleotide_cyclase"/>
</dbReference>
<dbReference type="InterPro" id="IPR043128">
    <property type="entry name" value="Rev_trsase/Diguanyl_cyclase"/>
</dbReference>
<dbReference type="Proteomes" id="UP000748752">
    <property type="component" value="Unassembled WGS sequence"/>
</dbReference>
<comment type="caution">
    <text evidence="5">The sequence shown here is derived from an EMBL/GenBank/DDBJ whole genome shotgun (WGS) entry which is preliminary data.</text>
</comment>